<dbReference type="EMBL" id="JAGFNK010000053">
    <property type="protein sequence ID" value="KAI9509888.1"/>
    <property type="molecule type" value="Genomic_DNA"/>
</dbReference>
<evidence type="ECO:0000313" key="2">
    <source>
        <dbReference type="Proteomes" id="UP001207468"/>
    </source>
</evidence>
<sequence length="439" mass="48729">MSAVNQYPQINDSTASRNPPYTGRLYLLCHAIVTQPSSIAVSGPSMENVDGLPSSALVAMDKIHLHSCAPVSVAVVYVGDSVLKSPPAAWIGCQSLGGEHPQVHQWIEPSSMMRVAGIQSAQAGPCAAYIRLAVFVDDADHSDIILRQASMFRRRVVREKRVLNLQDNVCAAKMRLVYHGHESKSKREQKKNTSGTQKVVVCVDDEGVGVSSAHMWDRETRQKQTILNAVQGQRGWWRQERPFDRFGLARASWRTKSVNEEKNDDGGGVCGRGRGGKESKCLVFDLVPLMSSLYILGKLWDVENTMIDVKMGYYTQTMQAHAVKHDEEYIEYIKTELGCVTEDNTEEVHLINVIIHVITSQRSIKLEGDVRGEEGRNRLRHHRECVQGAWGSGGLDGQCTMKGGLRPGKTVEAQSKAMEEDTVKENARRERKTSAKDGC</sequence>
<name>A0ACC0UE84_9AGAM</name>
<proteinExistence type="predicted"/>
<dbReference type="Proteomes" id="UP001207468">
    <property type="component" value="Unassembled WGS sequence"/>
</dbReference>
<comment type="caution">
    <text evidence="1">The sequence shown here is derived from an EMBL/GenBank/DDBJ whole genome shotgun (WGS) entry which is preliminary data.</text>
</comment>
<keyword evidence="2" id="KW-1185">Reference proteome</keyword>
<gene>
    <name evidence="1" type="ORF">F5148DRAFT_1341805</name>
</gene>
<protein>
    <submittedName>
        <fullName evidence="1">Uncharacterized protein</fullName>
    </submittedName>
</protein>
<evidence type="ECO:0000313" key="1">
    <source>
        <dbReference type="EMBL" id="KAI9509888.1"/>
    </source>
</evidence>
<accession>A0ACC0UE84</accession>
<reference evidence="1" key="1">
    <citation type="submission" date="2021-03" db="EMBL/GenBank/DDBJ databases">
        <title>Evolutionary priming and transition to the ectomycorrhizal habit in an iconic lineage of mushroom-forming fungi: is preadaptation a requirement?</title>
        <authorList>
            <consortium name="DOE Joint Genome Institute"/>
            <person name="Looney B.P."/>
            <person name="Miyauchi S."/>
            <person name="Morin E."/>
            <person name="Drula E."/>
            <person name="Courty P.E."/>
            <person name="Chicoki N."/>
            <person name="Fauchery L."/>
            <person name="Kohler A."/>
            <person name="Kuo A."/>
            <person name="LaButti K."/>
            <person name="Pangilinan J."/>
            <person name="Lipzen A."/>
            <person name="Riley R."/>
            <person name="Andreopoulos W."/>
            <person name="He G."/>
            <person name="Johnson J."/>
            <person name="Barry K.W."/>
            <person name="Grigoriev I.V."/>
            <person name="Nagy L."/>
            <person name="Hibbett D."/>
            <person name="Henrissat B."/>
            <person name="Matheny P.B."/>
            <person name="Labbe J."/>
            <person name="Martin A.F."/>
        </authorList>
    </citation>
    <scope>NUCLEOTIDE SEQUENCE</scope>
    <source>
        <strain evidence="1">BPL698</strain>
    </source>
</reference>
<organism evidence="1 2">
    <name type="scientific">Russula earlei</name>
    <dbReference type="NCBI Taxonomy" id="71964"/>
    <lineage>
        <taxon>Eukaryota</taxon>
        <taxon>Fungi</taxon>
        <taxon>Dikarya</taxon>
        <taxon>Basidiomycota</taxon>
        <taxon>Agaricomycotina</taxon>
        <taxon>Agaricomycetes</taxon>
        <taxon>Russulales</taxon>
        <taxon>Russulaceae</taxon>
        <taxon>Russula</taxon>
    </lineage>
</organism>